<gene>
    <name evidence="1" type="ORF">K9S39_30645</name>
</gene>
<dbReference type="RefSeq" id="WP_248866556.1">
    <property type="nucleotide sequence ID" value="NZ_CP086322.1"/>
</dbReference>
<reference evidence="1" key="1">
    <citation type="submission" date="2021-10" db="EMBL/GenBank/DDBJ databases">
        <title>Streptomyces nigrumlapis sp.nov.,an antimicrobial producing actinobacterium isolated from Black Gobi rocks.</title>
        <authorList>
            <person name="Wen Y."/>
            <person name="Zhang W."/>
            <person name="Liu X.G."/>
        </authorList>
    </citation>
    <scope>NUCLEOTIDE SEQUENCE</scope>
    <source>
        <strain evidence="1">ST13-2-2</strain>
    </source>
</reference>
<proteinExistence type="predicted"/>
<dbReference type="Proteomes" id="UP000830115">
    <property type="component" value="Chromosome"/>
</dbReference>
<keyword evidence="2" id="KW-1185">Reference proteome</keyword>
<protein>
    <submittedName>
        <fullName evidence="1">Uncharacterized protein</fullName>
    </submittedName>
</protein>
<name>A0ABY4MDV3_9ACTN</name>
<accession>A0ABY4MDV3</accession>
<organism evidence="1 2">
    <name type="scientific">Streptomyces halobius</name>
    <dbReference type="NCBI Taxonomy" id="2879846"/>
    <lineage>
        <taxon>Bacteria</taxon>
        <taxon>Bacillati</taxon>
        <taxon>Actinomycetota</taxon>
        <taxon>Actinomycetes</taxon>
        <taxon>Kitasatosporales</taxon>
        <taxon>Streptomycetaceae</taxon>
        <taxon>Streptomyces</taxon>
    </lineage>
</organism>
<evidence type="ECO:0000313" key="2">
    <source>
        <dbReference type="Proteomes" id="UP000830115"/>
    </source>
</evidence>
<evidence type="ECO:0000313" key="1">
    <source>
        <dbReference type="EMBL" id="UQA95643.1"/>
    </source>
</evidence>
<sequence length="128" mass="14187">MSDEREQILQELMKELGLYTAGLTITLVALPIPIKLPGNEGGGVNLARELLPAVIRAYEIVNEQPLPEEQQAWACAALLHWILATESILVYPVNAREYRADAAVLNMRLGKAVLADLLEWLNKQDDIA</sequence>
<dbReference type="EMBL" id="CP086322">
    <property type="protein sequence ID" value="UQA95643.1"/>
    <property type="molecule type" value="Genomic_DNA"/>
</dbReference>